<dbReference type="AlphaFoldDB" id="A0A225W7P6"/>
<dbReference type="InterPro" id="IPR031825">
    <property type="entry name" value="RXLR"/>
</dbReference>
<evidence type="ECO:0000256" key="5">
    <source>
        <dbReference type="RuleBase" id="RU367124"/>
    </source>
</evidence>
<evidence type="ECO:0000256" key="1">
    <source>
        <dbReference type="ARBA" id="ARBA00004613"/>
    </source>
</evidence>
<gene>
    <name evidence="6" type="ORF">PHMEG_00013536</name>
</gene>
<dbReference type="Proteomes" id="UP000198211">
    <property type="component" value="Unassembled WGS sequence"/>
</dbReference>
<evidence type="ECO:0000256" key="4">
    <source>
        <dbReference type="ARBA" id="ARBA00022729"/>
    </source>
</evidence>
<comment type="domain">
    <text evidence="5">The RxLR-dEER motif acts to carry the protein into the host cell cytoplasm through binding to cell surface phosphatidylinositol-3-phosphate.</text>
</comment>
<accession>A0A225W7P6</accession>
<feature type="chain" id="PRO_5028511408" description="RxLR effector protein" evidence="5">
    <location>
        <begin position="22"/>
        <end position="145"/>
    </location>
</feature>
<proteinExistence type="inferred from homology"/>
<dbReference type="GO" id="GO:0005576">
    <property type="term" value="C:extracellular region"/>
    <property type="evidence" value="ECO:0007669"/>
    <property type="project" value="UniProtKB-SubCell"/>
</dbReference>
<feature type="signal peptide" evidence="5">
    <location>
        <begin position="1"/>
        <end position="21"/>
    </location>
</feature>
<organism evidence="6 7">
    <name type="scientific">Phytophthora megakarya</name>
    <dbReference type="NCBI Taxonomy" id="4795"/>
    <lineage>
        <taxon>Eukaryota</taxon>
        <taxon>Sar</taxon>
        <taxon>Stramenopiles</taxon>
        <taxon>Oomycota</taxon>
        <taxon>Peronosporomycetes</taxon>
        <taxon>Peronosporales</taxon>
        <taxon>Peronosporaceae</taxon>
        <taxon>Phytophthora</taxon>
    </lineage>
</organism>
<dbReference type="EMBL" id="NBNE01001646">
    <property type="protein sequence ID" value="OWZ13189.1"/>
    <property type="molecule type" value="Genomic_DNA"/>
</dbReference>
<dbReference type="OrthoDB" id="144238at2759"/>
<name>A0A225W7P6_9STRA</name>
<reference evidence="7" key="1">
    <citation type="submission" date="2017-03" db="EMBL/GenBank/DDBJ databases">
        <title>Phytopthora megakarya and P. palmivora, two closely related causual agents of cacao black pod achieved similar genome size and gene model numbers by different mechanisms.</title>
        <authorList>
            <person name="Ali S."/>
            <person name="Shao J."/>
            <person name="Larry D.J."/>
            <person name="Kronmiller B."/>
            <person name="Shen D."/>
            <person name="Strem M.D."/>
            <person name="Melnick R.L."/>
            <person name="Guiltinan M.J."/>
            <person name="Tyler B.M."/>
            <person name="Meinhardt L.W."/>
            <person name="Bailey B.A."/>
        </authorList>
    </citation>
    <scope>NUCLEOTIDE SEQUENCE [LARGE SCALE GENOMIC DNA]</scope>
    <source>
        <strain evidence="7">zdho120</strain>
    </source>
</reference>
<dbReference type="Pfam" id="PF16810">
    <property type="entry name" value="RXLR"/>
    <property type="match status" value="1"/>
</dbReference>
<comment type="caution">
    <text evidence="6">The sequence shown here is derived from an EMBL/GenBank/DDBJ whole genome shotgun (WGS) entry which is preliminary data.</text>
</comment>
<evidence type="ECO:0000256" key="2">
    <source>
        <dbReference type="ARBA" id="ARBA00010400"/>
    </source>
</evidence>
<evidence type="ECO:0000313" key="7">
    <source>
        <dbReference type="Proteomes" id="UP000198211"/>
    </source>
</evidence>
<evidence type="ECO:0000256" key="3">
    <source>
        <dbReference type="ARBA" id="ARBA00022525"/>
    </source>
</evidence>
<comment type="function">
    <text evidence="5">Effector that suppresses plant defense responses during pathogen infection.</text>
</comment>
<protein>
    <recommendedName>
        <fullName evidence="5">RxLR effector protein</fullName>
    </recommendedName>
</protein>
<comment type="similarity">
    <text evidence="2 5">Belongs to the RxLR effector family.</text>
</comment>
<keyword evidence="7" id="KW-1185">Reference proteome</keyword>
<comment type="subcellular location">
    <subcellularLocation>
        <location evidence="1 5">Secreted</location>
    </subcellularLocation>
</comment>
<evidence type="ECO:0000313" key="6">
    <source>
        <dbReference type="EMBL" id="OWZ13189.1"/>
    </source>
</evidence>
<keyword evidence="3 5" id="KW-0964">Secreted</keyword>
<keyword evidence="4 5" id="KW-0732">Signal</keyword>
<sequence length="145" mass="16281">MRGSIIVPLIAAALYSSQVNALVSENVAMSDLIQPIDGVQVGLQRLGSGGKRILRTERNSEGNTEERVNWKGLFFVDEAAAKVAKEAHERKRITELAPRFKQWNQNGNEALDVARRFTSEGWSIKKATKMADRYAEYLKNPSLYQ</sequence>